<dbReference type="AlphaFoldDB" id="A0A645CTT1"/>
<organism evidence="2">
    <name type="scientific">bioreactor metagenome</name>
    <dbReference type="NCBI Taxonomy" id="1076179"/>
    <lineage>
        <taxon>unclassified sequences</taxon>
        <taxon>metagenomes</taxon>
        <taxon>ecological metagenomes</taxon>
    </lineage>
</organism>
<dbReference type="GO" id="GO:0016747">
    <property type="term" value="F:acyltransferase activity, transferring groups other than amino-acyl groups"/>
    <property type="evidence" value="ECO:0007669"/>
    <property type="project" value="InterPro"/>
</dbReference>
<dbReference type="InterPro" id="IPR000182">
    <property type="entry name" value="GNAT_dom"/>
</dbReference>
<sequence>MEFRKSRKADIKEIVNIIEEAQNYFKENNIDQWQDGYPNKESIINDIESGDSYVLLKGGKIIATAYLSFDREKDYDTIYEGKWISNEDYAVVHRVAVSNNLKGNGVAGELFKYIEKICLENNISYVRIDTHRHNKSMQKFLSKNKFENCGVIYLKDKSERIAFEKILRQKTI</sequence>
<protein>
    <recommendedName>
        <fullName evidence="1">N-acetyltransferase domain-containing protein</fullName>
    </recommendedName>
</protein>
<feature type="domain" description="N-acetyltransferase" evidence="1">
    <location>
        <begin position="1"/>
        <end position="170"/>
    </location>
</feature>
<dbReference type="CDD" id="cd04301">
    <property type="entry name" value="NAT_SF"/>
    <property type="match status" value="1"/>
</dbReference>
<dbReference type="EMBL" id="VSSQ01029968">
    <property type="protein sequence ID" value="MPM80314.1"/>
    <property type="molecule type" value="Genomic_DNA"/>
</dbReference>
<accession>A0A645CTT1</accession>
<comment type="caution">
    <text evidence="2">The sequence shown here is derived from an EMBL/GenBank/DDBJ whole genome shotgun (WGS) entry which is preliminary data.</text>
</comment>
<evidence type="ECO:0000313" key="2">
    <source>
        <dbReference type="EMBL" id="MPM80314.1"/>
    </source>
</evidence>
<evidence type="ECO:0000259" key="1">
    <source>
        <dbReference type="PROSITE" id="PS51186"/>
    </source>
</evidence>
<gene>
    <name evidence="2" type="ORF">SDC9_127361</name>
</gene>
<proteinExistence type="predicted"/>
<dbReference type="Pfam" id="PF00583">
    <property type="entry name" value="Acetyltransf_1"/>
    <property type="match status" value="1"/>
</dbReference>
<dbReference type="Gene3D" id="3.40.630.30">
    <property type="match status" value="1"/>
</dbReference>
<dbReference type="PROSITE" id="PS51186">
    <property type="entry name" value="GNAT"/>
    <property type="match status" value="1"/>
</dbReference>
<reference evidence="2" key="1">
    <citation type="submission" date="2019-08" db="EMBL/GenBank/DDBJ databases">
        <authorList>
            <person name="Kucharzyk K."/>
            <person name="Murdoch R.W."/>
            <person name="Higgins S."/>
            <person name="Loffler F."/>
        </authorList>
    </citation>
    <scope>NUCLEOTIDE SEQUENCE</scope>
</reference>
<name>A0A645CTT1_9ZZZZ</name>
<dbReference type="InterPro" id="IPR016181">
    <property type="entry name" value="Acyl_CoA_acyltransferase"/>
</dbReference>
<dbReference type="SUPFAM" id="SSF55729">
    <property type="entry name" value="Acyl-CoA N-acyltransferases (Nat)"/>
    <property type="match status" value="1"/>
</dbReference>